<keyword evidence="2" id="KW-0732">Signal</keyword>
<dbReference type="AlphaFoldDB" id="A0A934R5M6"/>
<evidence type="ECO:0000313" key="4">
    <source>
        <dbReference type="EMBL" id="MBK1816827.1"/>
    </source>
</evidence>
<keyword evidence="5" id="KW-1185">Reference proteome</keyword>
<protein>
    <submittedName>
        <fullName evidence="4">NIPSNAP family protein</fullName>
    </submittedName>
</protein>
<dbReference type="SUPFAM" id="SSF54909">
    <property type="entry name" value="Dimeric alpha+beta barrel"/>
    <property type="match status" value="2"/>
</dbReference>
<reference evidence="4" key="1">
    <citation type="submission" date="2021-01" db="EMBL/GenBank/DDBJ databases">
        <title>Modified the classification status of verrucomicrobia.</title>
        <authorList>
            <person name="Feng X."/>
        </authorList>
    </citation>
    <scope>NUCLEOTIDE SEQUENCE</scope>
    <source>
        <strain evidence="4">JCM 18052</strain>
    </source>
</reference>
<accession>A0A934R5M6</accession>
<proteinExistence type="predicted"/>
<evidence type="ECO:0000313" key="5">
    <source>
        <dbReference type="Proteomes" id="UP000600139"/>
    </source>
</evidence>
<evidence type="ECO:0000256" key="1">
    <source>
        <dbReference type="SAM" id="MobiDB-lite"/>
    </source>
</evidence>
<dbReference type="Pfam" id="PF07978">
    <property type="entry name" value="NIPSNAP"/>
    <property type="match status" value="2"/>
</dbReference>
<comment type="caution">
    <text evidence="4">The sequence shown here is derived from an EMBL/GenBank/DDBJ whole genome shotgun (WGS) entry which is preliminary data.</text>
</comment>
<dbReference type="InterPro" id="IPR011008">
    <property type="entry name" value="Dimeric_a/b-barrel"/>
</dbReference>
<dbReference type="Gene3D" id="3.30.70.100">
    <property type="match status" value="2"/>
</dbReference>
<dbReference type="RefSeq" id="WP_200351752.1">
    <property type="nucleotide sequence ID" value="NZ_BAABHZ010000006.1"/>
</dbReference>
<name>A0A934R5M6_9BACT</name>
<feature type="domain" description="NIPSNAP" evidence="3">
    <location>
        <begin position="33"/>
        <end position="135"/>
    </location>
</feature>
<dbReference type="InterPro" id="IPR012577">
    <property type="entry name" value="NIPSNAP"/>
</dbReference>
<sequence length="258" mass="28684">MKRSHFLSLMSLAGISLMTTGSAAEEKGGGRCFELRIYYAAEGKLDALHTRFRDHTMKLFERHGMTNVAYWVPLDNPERRLVYLLSYPGLAAREASWKAFQADPEWVAAKSASETSGTLVAKVENRFLGLTDFSPEMKLEAGAPHVFEMRTYTATAGNLPRLLERFRKHTISLFTKHGMRHFGYFTPLPGQPGADDTLVYFLAHASKESQAASFGAFREDPEWLKVKGESETGAGGPLTVPDGVKSELMKPTDYSPVK</sequence>
<evidence type="ECO:0000259" key="3">
    <source>
        <dbReference type="Pfam" id="PF07978"/>
    </source>
</evidence>
<organism evidence="4 5">
    <name type="scientific">Luteolibacter yonseiensis</name>
    <dbReference type="NCBI Taxonomy" id="1144680"/>
    <lineage>
        <taxon>Bacteria</taxon>
        <taxon>Pseudomonadati</taxon>
        <taxon>Verrucomicrobiota</taxon>
        <taxon>Verrucomicrobiia</taxon>
        <taxon>Verrucomicrobiales</taxon>
        <taxon>Verrucomicrobiaceae</taxon>
        <taxon>Luteolibacter</taxon>
    </lineage>
</organism>
<dbReference type="Proteomes" id="UP000600139">
    <property type="component" value="Unassembled WGS sequence"/>
</dbReference>
<feature type="chain" id="PRO_5038025260" evidence="2">
    <location>
        <begin position="24"/>
        <end position="258"/>
    </location>
</feature>
<gene>
    <name evidence="4" type="ORF">JIN84_14475</name>
</gene>
<feature type="signal peptide" evidence="2">
    <location>
        <begin position="1"/>
        <end position="23"/>
    </location>
</feature>
<dbReference type="EMBL" id="JAENIK010000011">
    <property type="protein sequence ID" value="MBK1816827.1"/>
    <property type="molecule type" value="Genomic_DNA"/>
</dbReference>
<evidence type="ECO:0000256" key="2">
    <source>
        <dbReference type="SAM" id="SignalP"/>
    </source>
</evidence>
<feature type="domain" description="NIPSNAP" evidence="3">
    <location>
        <begin position="147"/>
        <end position="256"/>
    </location>
</feature>
<feature type="region of interest" description="Disordered" evidence="1">
    <location>
        <begin position="225"/>
        <end position="258"/>
    </location>
</feature>